<dbReference type="InterPro" id="IPR021786">
    <property type="entry name" value="Cdc5p/Cef1_C"/>
</dbReference>
<name>A0A914Q122_9BILA</name>
<evidence type="ECO:0000256" key="3">
    <source>
        <dbReference type="SAM" id="SignalP"/>
    </source>
</evidence>
<keyword evidence="1" id="KW-0238">DNA-binding</keyword>
<evidence type="ECO:0000256" key="1">
    <source>
        <dbReference type="ARBA" id="ARBA00023125"/>
    </source>
</evidence>
<dbReference type="InterPro" id="IPR047242">
    <property type="entry name" value="CDC5L/Cef1"/>
</dbReference>
<dbReference type="GO" id="GO:0005681">
    <property type="term" value="C:spliceosomal complex"/>
    <property type="evidence" value="ECO:0007669"/>
    <property type="project" value="TreeGrafter"/>
</dbReference>
<dbReference type="Pfam" id="PF11831">
    <property type="entry name" value="Myb_Cef"/>
    <property type="match status" value="1"/>
</dbReference>
<dbReference type="AlphaFoldDB" id="A0A914Q122"/>
<keyword evidence="5" id="KW-1185">Reference proteome</keyword>
<feature type="chain" id="PRO_5037916647" evidence="3">
    <location>
        <begin position="20"/>
        <end position="96"/>
    </location>
</feature>
<reference evidence="6" key="1">
    <citation type="submission" date="2022-11" db="UniProtKB">
        <authorList>
            <consortium name="WormBaseParasite"/>
        </authorList>
    </citation>
    <scope>IDENTIFICATION</scope>
</reference>
<dbReference type="WBParaSite" id="PDA_v2.g20846.t1">
    <property type="protein sequence ID" value="PDA_v2.g20846.t1"/>
    <property type="gene ID" value="PDA_v2.g20846"/>
</dbReference>
<dbReference type="PANTHER" id="PTHR45885">
    <property type="entry name" value="CELL DIVISION CYCLE 5-LIKE PROTEIN"/>
    <property type="match status" value="1"/>
</dbReference>
<dbReference type="PANTHER" id="PTHR45885:SF1">
    <property type="entry name" value="CELL DIVISION CYCLE 5-LIKE PROTEIN"/>
    <property type="match status" value="1"/>
</dbReference>
<feature type="domain" description="Pre-mRNA splicing factor component Cdc5p/Cef1 C-terminal" evidence="4">
    <location>
        <begin position="14"/>
        <end position="83"/>
    </location>
</feature>
<evidence type="ECO:0000256" key="2">
    <source>
        <dbReference type="ARBA" id="ARBA00023242"/>
    </source>
</evidence>
<dbReference type="GO" id="GO:0000981">
    <property type="term" value="F:DNA-binding transcription factor activity, RNA polymerase II-specific"/>
    <property type="evidence" value="ECO:0007669"/>
    <property type="project" value="TreeGrafter"/>
</dbReference>
<dbReference type="Proteomes" id="UP000887578">
    <property type="component" value="Unplaced"/>
</dbReference>
<feature type="signal peptide" evidence="3">
    <location>
        <begin position="1"/>
        <end position="19"/>
    </location>
</feature>
<sequence length="96" mass="10955">MLLFIQLILLHHQTPRTNYEQTPGTVVSATPGATPFRDQLNINKDAERASVEELRQQLKTLPAPKNDFEVVMPEDEVKSDEEDVDMVCNRKSYSIL</sequence>
<organism evidence="5 6">
    <name type="scientific">Panagrolaimus davidi</name>
    <dbReference type="NCBI Taxonomy" id="227884"/>
    <lineage>
        <taxon>Eukaryota</taxon>
        <taxon>Metazoa</taxon>
        <taxon>Ecdysozoa</taxon>
        <taxon>Nematoda</taxon>
        <taxon>Chromadorea</taxon>
        <taxon>Rhabditida</taxon>
        <taxon>Tylenchina</taxon>
        <taxon>Panagrolaimomorpha</taxon>
        <taxon>Panagrolaimoidea</taxon>
        <taxon>Panagrolaimidae</taxon>
        <taxon>Panagrolaimus</taxon>
    </lineage>
</organism>
<evidence type="ECO:0000259" key="4">
    <source>
        <dbReference type="Pfam" id="PF11831"/>
    </source>
</evidence>
<dbReference type="GO" id="GO:0000977">
    <property type="term" value="F:RNA polymerase II transcription regulatory region sequence-specific DNA binding"/>
    <property type="evidence" value="ECO:0007669"/>
    <property type="project" value="TreeGrafter"/>
</dbReference>
<dbReference type="GO" id="GO:0000974">
    <property type="term" value="C:Prp19 complex"/>
    <property type="evidence" value="ECO:0007669"/>
    <property type="project" value="InterPro"/>
</dbReference>
<evidence type="ECO:0000313" key="5">
    <source>
        <dbReference type="Proteomes" id="UP000887578"/>
    </source>
</evidence>
<protein>
    <submittedName>
        <fullName evidence="6">Pre-mRNA splicing factor component Cdc5p/Cef1 C-terminal domain-containing protein</fullName>
    </submittedName>
</protein>
<keyword evidence="2" id="KW-0539">Nucleus</keyword>
<proteinExistence type="predicted"/>
<dbReference type="GO" id="GO:0000398">
    <property type="term" value="P:mRNA splicing, via spliceosome"/>
    <property type="evidence" value="ECO:0007669"/>
    <property type="project" value="InterPro"/>
</dbReference>
<evidence type="ECO:0000313" key="6">
    <source>
        <dbReference type="WBParaSite" id="PDA_v2.g20846.t1"/>
    </source>
</evidence>
<keyword evidence="3" id="KW-0732">Signal</keyword>
<accession>A0A914Q122</accession>